<gene>
    <name evidence="5" type="ORF">HH212_23800</name>
</gene>
<dbReference type="Gene3D" id="3.90.640.10">
    <property type="entry name" value="Actin, Chain A, domain 4"/>
    <property type="match status" value="1"/>
</dbReference>
<dbReference type="InterPro" id="IPR013126">
    <property type="entry name" value="Hsp_70_fam"/>
</dbReference>
<dbReference type="InterPro" id="IPR043129">
    <property type="entry name" value="ATPase_NBD"/>
</dbReference>
<name>A0A7Z2ZUL3_9BURK</name>
<dbReference type="PRINTS" id="PR00301">
    <property type="entry name" value="HEATSHOCK70"/>
</dbReference>
<dbReference type="SUPFAM" id="SSF100920">
    <property type="entry name" value="Heat shock protein 70kD (HSP70), peptide-binding domain"/>
    <property type="match status" value="1"/>
</dbReference>
<dbReference type="SUPFAM" id="SSF53067">
    <property type="entry name" value="Actin-like ATPase domain"/>
    <property type="match status" value="2"/>
</dbReference>
<dbReference type="RefSeq" id="WP_170204750.1">
    <property type="nucleotide sequence ID" value="NZ_CP051685.1"/>
</dbReference>
<dbReference type="Gene3D" id="3.30.420.40">
    <property type="match status" value="2"/>
</dbReference>
<dbReference type="PANTHER" id="PTHR19375">
    <property type="entry name" value="HEAT SHOCK PROTEIN 70KDA"/>
    <property type="match status" value="1"/>
</dbReference>
<reference evidence="5 6" key="1">
    <citation type="submission" date="2020-04" db="EMBL/GenBank/DDBJ databases">
        <title>Genome sequencing of novel species.</title>
        <authorList>
            <person name="Heo J."/>
            <person name="Kim S.-J."/>
            <person name="Kim J.-S."/>
            <person name="Hong S.-B."/>
            <person name="Kwon S.-W."/>
        </authorList>
    </citation>
    <scope>NUCLEOTIDE SEQUENCE [LARGE SCALE GENOMIC DNA]</scope>
    <source>
        <strain evidence="5 6">GN2-R2</strain>
    </source>
</reference>
<dbReference type="GO" id="GO:0005524">
    <property type="term" value="F:ATP binding"/>
    <property type="evidence" value="ECO:0007669"/>
    <property type="project" value="UniProtKB-KW"/>
</dbReference>
<accession>A0A7Z2ZUL3</accession>
<dbReference type="InterPro" id="IPR029047">
    <property type="entry name" value="HSP70_peptide-bd_sf"/>
</dbReference>
<dbReference type="FunFam" id="3.30.420.40:FF:000144">
    <property type="entry name" value="Molecular chaperone HscC"/>
    <property type="match status" value="1"/>
</dbReference>
<dbReference type="EMBL" id="CP051685">
    <property type="protein sequence ID" value="QJE02668.1"/>
    <property type="molecule type" value="Genomic_DNA"/>
</dbReference>
<sequence length="570" mass="62479">MIVGIDLGTTNSLVSVWENGAARLIPNSLGDVLTPSCVSVDEDGTILVGRAARERLQTHPDRSVAAFKRHMGSDRTTRLGKRAFRPEELSALILRALKEDAEAALGVPVLEAVITVPAYFSDAQRKATRAAGQLAGLKVERLLNEPTAAALAYGMHLRGSETRFLVFDLGGGTFDVSVLDLFENVMEVRASSGDNNLGGEDFVACLVERFFEEAKVPPHYRNDARFMGRLGAQVERAKRTLSDAPNATVRIVDGATEYRMELDEAALEKHCSALLARLRDPVERALRDAGMPLADLDNIVLAGGATRMPVVRRMVTRMFGRFPACELNPDEVVALGAAVQAGLKSRDAALDEVVMTDVAPYSLGVGIARQLDRNTISSGHFDPIIERNTVIPVSRVKRYSPTSEAQREVDIHVYQGEARMVKDNIELGRLHVALPPGAGVDNSVDVRFTYDVNGLLQVEATLVRTGETSTLLVEGNPGLLTEQEIAERFAALADLKIHPRERLDNRTLLARGERLYQQLRGQSREQMAHAIVRFEQALESQDARIVTPAAAEFRALIEHVERHSHLLPDD</sequence>
<keyword evidence="2 4" id="KW-0547">Nucleotide-binding</keyword>
<organism evidence="5 6">
    <name type="scientific">Massilia forsythiae</name>
    <dbReference type="NCBI Taxonomy" id="2728020"/>
    <lineage>
        <taxon>Bacteria</taxon>
        <taxon>Pseudomonadati</taxon>
        <taxon>Pseudomonadota</taxon>
        <taxon>Betaproteobacteria</taxon>
        <taxon>Burkholderiales</taxon>
        <taxon>Oxalobacteraceae</taxon>
        <taxon>Telluria group</taxon>
        <taxon>Massilia</taxon>
    </lineage>
</organism>
<comment type="similarity">
    <text evidence="1 4">Belongs to the heat shock protein 70 family.</text>
</comment>
<dbReference type="PROSITE" id="PS00329">
    <property type="entry name" value="HSP70_2"/>
    <property type="match status" value="1"/>
</dbReference>
<protein>
    <submittedName>
        <fullName evidence="5">Molecular chaperone HscC</fullName>
    </submittedName>
</protein>
<dbReference type="KEGG" id="mfy:HH212_23800"/>
<evidence type="ECO:0000256" key="1">
    <source>
        <dbReference type="ARBA" id="ARBA00007381"/>
    </source>
</evidence>
<dbReference type="InterPro" id="IPR018181">
    <property type="entry name" value="Heat_shock_70_CS"/>
</dbReference>
<dbReference type="Proteomes" id="UP000502415">
    <property type="component" value="Chromosome"/>
</dbReference>
<dbReference type="Gene3D" id="2.60.34.10">
    <property type="entry name" value="Substrate Binding Domain Of DNAk, Chain A, domain 1"/>
    <property type="match status" value="1"/>
</dbReference>
<proteinExistence type="inferred from homology"/>
<dbReference type="PROSITE" id="PS01036">
    <property type="entry name" value="HSP70_3"/>
    <property type="match status" value="1"/>
</dbReference>
<keyword evidence="3 4" id="KW-0067">ATP-binding</keyword>
<evidence type="ECO:0000313" key="6">
    <source>
        <dbReference type="Proteomes" id="UP000502415"/>
    </source>
</evidence>
<dbReference type="GO" id="GO:0140662">
    <property type="term" value="F:ATP-dependent protein folding chaperone"/>
    <property type="evidence" value="ECO:0007669"/>
    <property type="project" value="InterPro"/>
</dbReference>
<dbReference type="AlphaFoldDB" id="A0A7Z2ZUL3"/>
<evidence type="ECO:0000256" key="4">
    <source>
        <dbReference type="RuleBase" id="RU003322"/>
    </source>
</evidence>
<evidence type="ECO:0000256" key="3">
    <source>
        <dbReference type="ARBA" id="ARBA00022840"/>
    </source>
</evidence>
<evidence type="ECO:0000313" key="5">
    <source>
        <dbReference type="EMBL" id="QJE02668.1"/>
    </source>
</evidence>
<keyword evidence="6" id="KW-1185">Reference proteome</keyword>
<evidence type="ECO:0000256" key="2">
    <source>
        <dbReference type="ARBA" id="ARBA00022741"/>
    </source>
</evidence>
<dbReference type="PROSITE" id="PS00297">
    <property type="entry name" value="HSP70_1"/>
    <property type="match status" value="1"/>
</dbReference>
<dbReference type="Pfam" id="PF00012">
    <property type="entry name" value="HSP70"/>
    <property type="match status" value="1"/>
</dbReference>